<proteinExistence type="predicted"/>
<dbReference type="InterPro" id="IPR036271">
    <property type="entry name" value="Tet_transcr_reg_TetR-rel_C_sf"/>
</dbReference>
<keyword evidence="1" id="KW-0805">Transcription regulation</keyword>
<dbReference type="PRINTS" id="PR00455">
    <property type="entry name" value="HTHTETR"/>
</dbReference>
<evidence type="ECO:0000256" key="2">
    <source>
        <dbReference type="ARBA" id="ARBA00023125"/>
    </source>
</evidence>
<dbReference type="GO" id="GO:0003700">
    <property type="term" value="F:DNA-binding transcription factor activity"/>
    <property type="evidence" value="ECO:0007669"/>
    <property type="project" value="TreeGrafter"/>
</dbReference>
<keyword evidence="2 4" id="KW-0238">DNA-binding</keyword>
<dbReference type="Pfam" id="PF00440">
    <property type="entry name" value="TetR_N"/>
    <property type="match status" value="1"/>
</dbReference>
<accession>A0A372IPY2</accession>
<feature type="domain" description="HTH tetR-type" evidence="5">
    <location>
        <begin position="18"/>
        <end position="78"/>
    </location>
</feature>
<dbReference type="SUPFAM" id="SSF46689">
    <property type="entry name" value="Homeodomain-like"/>
    <property type="match status" value="1"/>
</dbReference>
<dbReference type="InterPro" id="IPR009057">
    <property type="entry name" value="Homeodomain-like_sf"/>
</dbReference>
<dbReference type="GO" id="GO:0000976">
    <property type="term" value="F:transcription cis-regulatory region binding"/>
    <property type="evidence" value="ECO:0007669"/>
    <property type="project" value="TreeGrafter"/>
</dbReference>
<dbReference type="Gene3D" id="1.10.357.10">
    <property type="entry name" value="Tetracycline Repressor, domain 2"/>
    <property type="match status" value="1"/>
</dbReference>
<dbReference type="PANTHER" id="PTHR30055:SF234">
    <property type="entry name" value="HTH-TYPE TRANSCRIPTIONAL REGULATOR BETI"/>
    <property type="match status" value="1"/>
</dbReference>
<evidence type="ECO:0000256" key="1">
    <source>
        <dbReference type="ARBA" id="ARBA00023015"/>
    </source>
</evidence>
<evidence type="ECO:0000259" key="5">
    <source>
        <dbReference type="PROSITE" id="PS50977"/>
    </source>
</evidence>
<sequence>MARTDTAAGLLPVTTEQIDRRMSLLQAAFDVIAEAGFEGLRTRAVAQRAGVNVATLHYYFPTKETLIHGLAEFLATIFATLHAPEAPSTGYRALDHLRQEFTDMHFYREHHPQLGIVLAELALRAGRDATVRAALDIMMGKWRYWIGTIVSTGIGDGTFRPGLDPEITTSTLMAILGGAPALGMEAVENIRLGVEEWLLAPAIKEKLKGANA</sequence>
<dbReference type="Proteomes" id="UP000264702">
    <property type="component" value="Unassembled WGS sequence"/>
</dbReference>
<dbReference type="AlphaFoldDB" id="A0A372IPY2"/>
<dbReference type="OrthoDB" id="9800337at2"/>
<dbReference type="RefSeq" id="WP_117298987.1">
    <property type="nucleotide sequence ID" value="NZ_QVQT02000003.1"/>
</dbReference>
<keyword evidence="7" id="KW-1185">Reference proteome</keyword>
<dbReference type="SUPFAM" id="SSF48498">
    <property type="entry name" value="Tetracyclin repressor-like, C-terminal domain"/>
    <property type="match status" value="1"/>
</dbReference>
<evidence type="ECO:0000313" key="7">
    <source>
        <dbReference type="Proteomes" id="UP000264702"/>
    </source>
</evidence>
<keyword evidence="3" id="KW-0804">Transcription</keyword>
<dbReference type="PROSITE" id="PS50977">
    <property type="entry name" value="HTH_TETR_2"/>
    <property type="match status" value="1"/>
</dbReference>
<dbReference type="PANTHER" id="PTHR30055">
    <property type="entry name" value="HTH-TYPE TRANSCRIPTIONAL REGULATOR RUTR"/>
    <property type="match status" value="1"/>
</dbReference>
<evidence type="ECO:0000256" key="4">
    <source>
        <dbReference type="PROSITE-ProRule" id="PRU00335"/>
    </source>
</evidence>
<name>A0A372IPY2_9BACT</name>
<evidence type="ECO:0000256" key="3">
    <source>
        <dbReference type="ARBA" id="ARBA00023163"/>
    </source>
</evidence>
<protein>
    <submittedName>
        <fullName evidence="6">TetR/AcrR family transcriptional regulator</fullName>
    </submittedName>
</protein>
<organism evidence="6 7">
    <name type="scientific">Paracidobacterium acidisoli</name>
    <dbReference type="NCBI Taxonomy" id="2303751"/>
    <lineage>
        <taxon>Bacteria</taxon>
        <taxon>Pseudomonadati</taxon>
        <taxon>Acidobacteriota</taxon>
        <taxon>Terriglobia</taxon>
        <taxon>Terriglobales</taxon>
        <taxon>Acidobacteriaceae</taxon>
        <taxon>Paracidobacterium</taxon>
    </lineage>
</organism>
<dbReference type="InterPro" id="IPR050109">
    <property type="entry name" value="HTH-type_TetR-like_transc_reg"/>
</dbReference>
<evidence type="ECO:0000313" key="6">
    <source>
        <dbReference type="EMBL" id="RFU16819.1"/>
    </source>
</evidence>
<dbReference type="EMBL" id="QVQT01000003">
    <property type="protein sequence ID" value="RFU16819.1"/>
    <property type="molecule type" value="Genomic_DNA"/>
</dbReference>
<comment type="caution">
    <text evidence="6">The sequence shown here is derived from an EMBL/GenBank/DDBJ whole genome shotgun (WGS) entry which is preliminary data.</text>
</comment>
<dbReference type="InterPro" id="IPR001647">
    <property type="entry name" value="HTH_TetR"/>
</dbReference>
<feature type="DNA-binding region" description="H-T-H motif" evidence="4">
    <location>
        <begin position="41"/>
        <end position="60"/>
    </location>
</feature>
<reference evidence="6 7" key="1">
    <citation type="submission" date="2018-08" db="EMBL/GenBank/DDBJ databases">
        <title>Acidipila sp. 4G-K13, an acidobacterium isolated from forest soil.</title>
        <authorList>
            <person name="Gao Z.-H."/>
            <person name="Qiu L.-H."/>
        </authorList>
    </citation>
    <scope>NUCLEOTIDE SEQUENCE [LARGE SCALE GENOMIC DNA]</scope>
    <source>
        <strain evidence="6 7">4G-K13</strain>
    </source>
</reference>
<gene>
    <name evidence="6" type="ORF">D0Y96_08710</name>
</gene>